<comment type="similarity">
    <text evidence="1">Belongs to the universal stress protein A family.</text>
</comment>
<dbReference type="SUPFAM" id="SSF52402">
    <property type="entry name" value="Adenine nucleotide alpha hydrolases-like"/>
    <property type="match status" value="2"/>
</dbReference>
<comment type="caution">
    <text evidence="5">The sequence shown here is derived from an EMBL/GenBank/DDBJ whole genome shotgun (WGS) entry which is preliminary data.</text>
</comment>
<keyword evidence="3" id="KW-0067">ATP-binding</keyword>
<evidence type="ECO:0000313" key="6">
    <source>
        <dbReference type="Proteomes" id="UP000564573"/>
    </source>
</evidence>
<accession>A0A839XW83</accession>
<dbReference type="AlphaFoldDB" id="A0A839XW83"/>
<name>A0A839XW83_9PSEU</name>
<dbReference type="Proteomes" id="UP000564573">
    <property type="component" value="Unassembled WGS sequence"/>
</dbReference>
<dbReference type="PANTHER" id="PTHR46268:SF27">
    <property type="entry name" value="UNIVERSAL STRESS PROTEIN RV2623"/>
    <property type="match status" value="1"/>
</dbReference>
<evidence type="ECO:0000256" key="2">
    <source>
        <dbReference type="ARBA" id="ARBA00022741"/>
    </source>
</evidence>
<reference evidence="5 6" key="1">
    <citation type="submission" date="2020-08" db="EMBL/GenBank/DDBJ databases">
        <title>Sequencing the genomes of 1000 actinobacteria strains.</title>
        <authorList>
            <person name="Klenk H.-P."/>
        </authorList>
    </citation>
    <scope>NUCLEOTIDE SEQUENCE [LARGE SCALE GENOMIC DNA]</scope>
    <source>
        <strain evidence="5 6">DSM 45267</strain>
    </source>
</reference>
<proteinExistence type="inferred from homology"/>
<dbReference type="Gene3D" id="3.40.50.620">
    <property type="entry name" value="HUPs"/>
    <property type="match status" value="2"/>
</dbReference>
<dbReference type="InterPro" id="IPR014729">
    <property type="entry name" value="Rossmann-like_a/b/a_fold"/>
</dbReference>
<keyword evidence="2" id="KW-0547">Nucleotide-binding</keyword>
<dbReference type="EMBL" id="JACIBS010000006">
    <property type="protein sequence ID" value="MBB3665644.1"/>
    <property type="molecule type" value="Genomic_DNA"/>
</dbReference>
<dbReference type="InterPro" id="IPR006016">
    <property type="entry name" value="UspA"/>
</dbReference>
<evidence type="ECO:0000256" key="1">
    <source>
        <dbReference type="ARBA" id="ARBA00008791"/>
    </source>
</evidence>
<dbReference type="GO" id="GO:0005524">
    <property type="term" value="F:ATP binding"/>
    <property type="evidence" value="ECO:0007669"/>
    <property type="project" value="UniProtKB-KW"/>
</dbReference>
<dbReference type="Pfam" id="PF00582">
    <property type="entry name" value="Usp"/>
    <property type="match status" value="2"/>
</dbReference>
<dbReference type="PANTHER" id="PTHR46268">
    <property type="entry name" value="STRESS RESPONSE PROTEIN NHAX"/>
    <property type="match status" value="1"/>
</dbReference>
<sequence length="296" mass="30793">MATIVAGIDGSASAMNAAVWAAQEAARRGDTVRLVHAYVVPTSAYPAFATSSSDVRESAEQQAQTALDVARTEIARTVPGVEVEAQRTEGQPGHVLTGESRGARCVVIGSRGHGGFTGMLVGSMAVTLASHAHSNVVVVRGEHHDDPPPTTGPVVVGIDASDHAGPALGHAFDAAHERAVPLVAVHTWNDLVAAEGPYAHPFSTDLSDVETAGDELLDERLAPWRKRYPDVEVREVLEPGRPARALLQQADGAQLVVVGTRGHGGFAGMLLGSTSQALVIHAPCPVLVIRHEDAGA</sequence>
<evidence type="ECO:0000259" key="4">
    <source>
        <dbReference type="Pfam" id="PF00582"/>
    </source>
</evidence>
<keyword evidence="6" id="KW-1185">Reference proteome</keyword>
<feature type="domain" description="UspA" evidence="4">
    <location>
        <begin position="153"/>
        <end position="290"/>
    </location>
</feature>
<evidence type="ECO:0000256" key="3">
    <source>
        <dbReference type="ARBA" id="ARBA00022840"/>
    </source>
</evidence>
<feature type="domain" description="UspA" evidence="4">
    <location>
        <begin position="3"/>
        <end position="140"/>
    </location>
</feature>
<protein>
    <submittedName>
        <fullName evidence="5">Nucleotide-binding universal stress UspA family protein</fullName>
    </submittedName>
</protein>
<organism evidence="5 6">
    <name type="scientific">Prauserella sediminis</name>
    <dbReference type="NCBI Taxonomy" id="577680"/>
    <lineage>
        <taxon>Bacteria</taxon>
        <taxon>Bacillati</taxon>
        <taxon>Actinomycetota</taxon>
        <taxon>Actinomycetes</taxon>
        <taxon>Pseudonocardiales</taxon>
        <taxon>Pseudonocardiaceae</taxon>
        <taxon>Prauserella</taxon>
        <taxon>Prauserella salsuginis group</taxon>
    </lineage>
</organism>
<evidence type="ECO:0000313" key="5">
    <source>
        <dbReference type="EMBL" id="MBB3665644.1"/>
    </source>
</evidence>
<dbReference type="InterPro" id="IPR006015">
    <property type="entry name" value="Universal_stress_UspA"/>
</dbReference>
<dbReference type="PRINTS" id="PR01438">
    <property type="entry name" value="UNVRSLSTRESS"/>
</dbReference>
<dbReference type="RefSeq" id="WP_183786858.1">
    <property type="nucleotide sequence ID" value="NZ_JACIBS010000006.1"/>
</dbReference>
<gene>
    <name evidence="5" type="ORF">FB384_004602</name>
</gene>